<reference evidence="4 5" key="1">
    <citation type="journal article" date="2019" name="Commun. Biol.">
        <title>The bagworm genome reveals a unique fibroin gene that provides high tensile strength.</title>
        <authorList>
            <person name="Kono N."/>
            <person name="Nakamura H."/>
            <person name="Ohtoshi R."/>
            <person name="Tomita M."/>
            <person name="Numata K."/>
            <person name="Arakawa K."/>
        </authorList>
    </citation>
    <scope>NUCLEOTIDE SEQUENCE [LARGE SCALE GENOMIC DNA]</scope>
</reference>
<protein>
    <submittedName>
        <fullName evidence="4">Transcription elongation regulator 1</fullName>
    </submittedName>
</protein>
<keyword evidence="1" id="KW-0677">Repeat</keyword>
<sequence length="510" mass="57631">MISPTRVHFALEIRDCDFLIKCTKTVKLYRPDNGLLALHCSSVTDVGVSPLADRTAQHRNGSTRPAEYRTSNTTVKWQLRLLLFVRLTKVTVTTSSSIRPFLPPLDIVCPSRRLATSGKRVSMVGGDHLRSDGSLAPLSLECSEVTTVEENAPDAEAAPEGEASEDAAAAAEAEAAARAARAQASIKEREREVQRALATSLRDRDKEREYHKRDEAVQHFNALLADLVRNPDLTWREAKKQLKKDHRYNLAELLPKEDKERLFSQHTAALCGRRRDKMRELLAELGVSATAHWRDVKRTLKDEPRTPKYASPEKVPLVGGPTARSLCPFVINRNVGDDDTARTVQMEREFREYQREKQGATRAALRQLLQETRSVTHKTRAAVKDNPAALQQLHDALKADARYTALEHIPEEREQIIMSYLEELEKKGPPPPPTATEPTRRSKHVVPFSVLDFQSERSNSPSKMHSRSNRDRAWGLRPYKSRDPRPFGQTLERTGGHFRQFAFVVNEVPQ</sequence>
<dbReference type="FunFam" id="1.10.10.440:FF:000005">
    <property type="entry name" value="Transcription elongation regulator 1 (CA150)"/>
    <property type="match status" value="1"/>
</dbReference>
<evidence type="ECO:0000256" key="2">
    <source>
        <dbReference type="SAM" id="MobiDB-lite"/>
    </source>
</evidence>
<feature type="domain" description="FF" evidence="3">
    <location>
        <begin position="213"/>
        <end position="269"/>
    </location>
</feature>
<feature type="compositionally biased region" description="Low complexity" evidence="2">
    <location>
        <begin position="166"/>
        <end position="175"/>
    </location>
</feature>
<evidence type="ECO:0000313" key="4">
    <source>
        <dbReference type="EMBL" id="GBP27172.1"/>
    </source>
</evidence>
<dbReference type="SMART" id="SM00441">
    <property type="entry name" value="FF"/>
    <property type="match status" value="2"/>
</dbReference>
<dbReference type="PANTHER" id="PTHR15377:SF3">
    <property type="entry name" value="WW DOMAIN-CONTAINING PROTEIN"/>
    <property type="match status" value="1"/>
</dbReference>
<feature type="compositionally biased region" description="Acidic residues" evidence="2">
    <location>
        <begin position="151"/>
        <end position="165"/>
    </location>
</feature>
<dbReference type="EMBL" id="BGZK01000190">
    <property type="protein sequence ID" value="GBP27172.1"/>
    <property type="molecule type" value="Genomic_DNA"/>
</dbReference>
<evidence type="ECO:0000256" key="1">
    <source>
        <dbReference type="ARBA" id="ARBA00022737"/>
    </source>
</evidence>
<feature type="domain" description="FF" evidence="3">
    <location>
        <begin position="271"/>
        <end position="325"/>
    </location>
</feature>
<feature type="compositionally biased region" description="Basic and acidic residues" evidence="2">
    <location>
        <begin position="468"/>
        <end position="485"/>
    </location>
</feature>
<comment type="caution">
    <text evidence="4">The sequence shown here is derived from an EMBL/GenBank/DDBJ whole genome shotgun (WGS) entry which is preliminary data.</text>
</comment>
<gene>
    <name evidence="4" type="primary">TCERG1</name>
    <name evidence="4" type="ORF">EVAR_15945_1</name>
</gene>
<dbReference type="GO" id="GO:0070063">
    <property type="term" value="F:RNA polymerase binding"/>
    <property type="evidence" value="ECO:0007669"/>
    <property type="project" value="InterPro"/>
</dbReference>
<dbReference type="STRING" id="151549.A0A4C1UMF8"/>
<dbReference type="InterPro" id="IPR036517">
    <property type="entry name" value="FF_domain_sf"/>
</dbReference>
<keyword evidence="5" id="KW-1185">Reference proteome</keyword>
<dbReference type="InterPro" id="IPR002713">
    <property type="entry name" value="FF_domain"/>
</dbReference>
<name>A0A4C1UMF8_EUMVA</name>
<evidence type="ECO:0000313" key="5">
    <source>
        <dbReference type="Proteomes" id="UP000299102"/>
    </source>
</evidence>
<dbReference type="GO" id="GO:0005634">
    <property type="term" value="C:nucleus"/>
    <property type="evidence" value="ECO:0007669"/>
    <property type="project" value="TreeGrafter"/>
</dbReference>
<dbReference type="GO" id="GO:0003712">
    <property type="term" value="F:transcription coregulator activity"/>
    <property type="evidence" value="ECO:0007669"/>
    <property type="project" value="TreeGrafter"/>
</dbReference>
<dbReference type="Proteomes" id="UP000299102">
    <property type="component" value="Unassembled WGS sequence"/>
</dbReference>
<dbReference type="InterPro" id="IPR045148">
    <property type="entry name" value="TCRG1-like"/>
</dbReference>
<accession>A0A4C1UMF8</accession>
<dbReference type="Gene3D" id="1.10.10.440">
    <property type="entry name" value="FF domain"/>
    <property type="match status" value="3"/>
</dbReference>
<dbReference type="SUPFAM" id="SSF81698">
    <property type="entry name" value="FF domain"/>
    <property type="match status" value="1"/>
</dbReference>
<dbReference type="AlphaFoldDB" id="A0A4C1UMF8"/>
<dbReference type="PANTHER" id="PTHR15377">
    <property type="entry name" value="TRANSCRIPTION ELONGATION REGULATOR 1"/>
    <property type="match status" value="1"/>
</dbReference>
<feature type="region of interest" description="Disordered" evidence="2">
    <location>
        <begin position="424"/>
        <end position="489"/>
    </location>
</feature>
<proteinExistence type="predicted"/>
<dbReference type="OrthoDB" id="63972at2759"/>
<dbReference type="Pfam" id="PF01846">
    <property type="entry name" value="FF"/>
    <property type="match status" value="1"/>
</dbReference>
<organism evidence="4 5">
    <name type="scientific">Eumeta variegata</name>
    <name type="common">Bagworm moth</name>
    <name type="synonym">Eumeta japonica</name>
    <dbReference type="NCBI Taxonomy" id="151549"/>
    <lineage>
        <taxon>Eukaryota</taxon>
        <taxon>Metazoa</taxon>
        <taxon>Ecdysozoa</taxon>
        <taxon>Arthropoda</taxon>
        <taxon>Hexapoda</taxon>
        <taxon>Insecta</taxon>
        <taxon>Pterygota</taxon>
        <taxon>Neoptera</taxon>
        <taxon>Endopterygota</taxon>
        <taxon>Lepidoptera</taxon>
        <taxon>Glossata</taxon>
        <taxon>Ditrysia</taxon>
        <taxon>Tineoidea</taxon>
        <taxon>Psychidae</taxon>
        <taxon>Oiketicinae</taxon>
        <taxon>Eumeta</taxon>
    </lineage>
</organism>
<feature type="region of interest" description="Disordered" evidence="2">
    <location>
        <begin position="146"/>
        <end position="175"/>
    </location>
</feature>
<evidence type="ECO:0000259" key="3">
    <source>
        <dbReference type="SMART" id="SM00441"/>
    </source>
</evidence>